<sequence length="121" mass="13718">MNMKNFRLNYPDVYFLMVGKSKGSYNDILLDISKDFFTNNVLEQEDFATVVSKRVLESKRRECPSVFGSSQASVPLWLVPLCDWFLVFGPFTVIGSCLWFLCSDRFLVFGSSAKDPSAFGS</sequence>
<evidence type="ECO:0000313" key="1">
    <source>
        <dbReference type="EMBL" id="ROT65850.1"/>
    </source>
</evidence>
<proteinExistence type="predicted"/>
<gene>
    <name evidence="1" type="ORF">C7M84_016166</name>
</gene>
<name>A0A3R7QFI6_PENVA</name>
<dbReference type="OrthoDB" id="549017at2759"/>
<evidence type="ECO:0000313" key="2">
    <source>
        <dbReference type="Proteomes" id="UP000283509"/>
    </source>
</evidence>
<reference evidence="1 2" key="1">
    <citation type="submission" date="2018-04" db="EMBL/GenBank/DDBJ databases">
        <authorList>
            <person name="Zhang X."/>
            <person name="Yuan J."/>
            <person name="Li F."/>
            <person name="Xiang J."/>
        </authorList>
    </citation>
    <scope>NUCLEOTIDE SEQUENCE [LARGE SCALE GENOMIC DNA]</scope>
    <source>
        <tissue evidence="1">Muscle</tissue>
    </source>
</reference>
<keyword evidence="2" id="KW-1185">Reference proteome</keyword>
<protein>
    <submittedName>
        <fullName evidence="1">Uncharacterized protein</fullName>
    </submittedName>
</protein>
<dbReference type="AlphaFoldDB" id="A0A3R7QFI6"/>
<dbReference type="EMBL" id="QCYY01003027">
    <property type="protein sequence ID" value="ROT65850.1"/>
    <property type="molecule type" value="Genomic_DNA"/>
</dbReference>
<accession>A0A3R7QFI6</accession>
<dbReference type="Proteomes" id="UP000283509">
    <property type="component" value="Unassembled WGS sequence"/>
</dbReference>
<reference evidence="1 2" key="2">
    <citation type="submission" date="2019-01" db="EMBL/GenBank/DDBJ databases">
        <title>The decoding of complex shrimp genome reveals the adaptation for benthos swimmer, frequently molting mechanism and breeding impact on genome.</title>
        <authorList>
            <person name="Sun Y."/>
            <person name="Gao Y."/>
            <person name="Yu Y."/>
        </authorList>
    </citation>
    <scope>NUCLEOTIDE SEQUENCE [LARGE SCALE GENOMIC DNA]</scope>
    <source>
        <tissue evidence="1">Muscle</tissue>
    </source>
</reference>
<organism evidence="1 2">
    <name type="scientific">Penaeus vannamei</name>
    <name type="common">Whiteleg shrimp</name>
    <name type="synonym">Litopenaeus vannamei</name>
    <dbReference type="NCBI Taxonomy" id="6689"/>
    <lineage>
        <taxon>Eukaryota</taxon>
        <taxon>Metazoa</taxon>
        <taxon>Ecdysozoa</taxon>
        <taxon>Arthropoda</taxon>
        <taxon>Crustacea</taxon>
        <taxon>Multicrustacea</taxon>
        <taxon>Malacostraca</taxon>
        <taxon>Eumalacostraca</taxon>
        <taxon>Eucarida</taxon>
        <taxon>Decapoda</taxon>
        <taxon>Dendrobranchiata</taxon>
        <taxon>Penaeoidea</taxon>
        <taxon>Penaeidae</taxon>
        <taxon>Penaeus</taxon>
    </lineage>
</organism>
<comment type="caution">
    <text evidence="1">The sequence shown here is derived from an EMBL/GenBank/DDBJ whole genome shotgun (WGS) entry which is preliminary data.</text>
</comment>